<dbReference type="AlphaFoldDB" id="A0AAE1JQN5"/>
<proteinExistence type="predicted"/>
<feature type="compositionally biased region" description="Polar residues" evidence="1">
    <location>
        <begin position="22"/>
        <end position="32"/>
    </location>
</feature>
<sequence length="184" mass="20485">MGWVWRDDDDGQHASSRENHEFGSSNTQSWGPCSTRKIMKSRCRTEEVEPGKFVRKCEKSQDILRDCIGKPVEVVESNTEYTEDDVTEEVLQMESSKFGTSSDAGVFDFPGLRSDLEAMEKNVVGGLSRFFDAAEDVKNGFVDVIAKAQRVFDGPSEKPEPSAKPKEHQHGAIHDDLSALAKDV</sequence>
<keyword evidence="3" id="KW-1185">Reference proteome</keyword>
<protein>
    <submittedName>
        <fullName evidence="2">Uncharacterized protein</fullName>
    </submittedName>
</protein>
<feature type="compositionally biased region" description="Basic and acidic residues" evidence="1">
    <location>
        <begin position="11"/>
        <end position="21"/>
    </location>
</feature>
<feature type="region of interest" description="Disordered" evidence="1">
    <location>
        <begin position="152"/>
        <end position="177"/>
    </location>
</feature>
<dbReference type="PANTHER" id="PTHR35722:SF1">
    <property type="entry name" value="MAL D 1-ASSOCIATED PROTEIN"/>
    <property type="match status" value="1"/>
</dbReference>
<name>A0AAE1JQN5_9FABA</name>
<accession>A0AAE1JQN5</accession>
<feature type="region of interest" description="Disordered" evidence="1">
    <location>
        <begin position="1"/>
        <end position="33"/>
    </location>
</feature>
<dbReference type="PANTHER" id="PTHR35722">
    <property type="entry name" value="MAL D 1-ASSOCIATED PROTEIN"/>
    <property type="match status" value="1"/>
</dbReference>
<evidence type="ECO:0000256" key="1">
    <source>
        <dbReference type="SAM" id="MobiDB-lite"/>
    </source>
</evidence>
<evidence type="ECO:0000313" key="2">
    <source>
        <dbReference type="EMBL" id="KAK4272657.1"/>
    </source>
</evidence>
<feature type="compositionally biased region" description="Basic and acidic residues" evidence="1">
    <location>
        <begin position="155"/>
        <end position="177"/>
    </location>
</feature>
<organism evidence="2 3">
    <name type="scientific">Acacia crassicarpa</name>
    <name type="common">northern wattle</name>
    <dbReference type="NCBI Taxonomy" id="499986"/>
    <lineage>
        <taxon>Eukaryota</taxon>
        <taxon>Viridiplantae</taxon>
        <taxon>Streptophyta</taxon>
        <taxon>Embryophyta</taxon>
        <taxon>Tracheophyta</taxon>
        <taxon>Spermatophyta</taxon>
        <taxon>Magnoliopsida</taxon>
        <taxon>eudicotyledons</taxon>
        <taxon>Gunneridae</taxon>
        <taxon>Pentapetalae</taxon>
        <taxon>rosids</taxon>
        <taxon>fabids</taxon>
        <taxon>Fabales</taxon>
        <taxon>Fabaceae</taxon>
        <taxon>Caesalpinioideae</taxon>
        <taxon>mimosoid clade</taxon>
        <taxon>Acacieae</taxon>
        <taxon>Acacia</taxon>
    </lineage>
</organism>
<dbReference type="Proteomes" id="UP001293593">
    <property type="component" value="Unassembled WGS sequence"/>
</dbReference>
<dbReference type="EMBL" id="JAWXYG010000005">
    <property type="protein sequence ID" value="KAK4272657.1"/>
    <property type="molecule type" value="Genomic_DNA"/>
</dbReference>
<gene>
    <name evidence="2" type="ORF">QN277_021178</name>
</gene>
<comment type="caution">
    <text evidence="2">The sequence shown here is derived from an EMBL/GenBank/DDBJ whole genome shotgun (WGS) entry which is preliminary data.</text>
</comment>
<reference evidence="2" key="1">
    <citation type="submission" date="2023-10" db="EMBL/GenBank/DDBJ databases">
        <title>Chromosome-level genome of the transformable northern wattle, Acacia crassicarpa.</title>
        <authorList>
            <person name="Massaro I."/>
            <person name="Sinha N.R."/>
            <person name="Poethig S."/>
            <person name="Leichty A.R."/>
        </authorList>
    </citation>
    <scope>NUCLEOTIDE SEQUENCE</scope>
    <source>
        <strain evidence="2">Acra3RX</strain>
        <tissue evidence="2">Leaf</tissue>
    </source>
</reference>
<dbReference type="InterPro" id="IPR053346">
    <property type="entry name" value="Fra_a_1-associated"/>
</dbReference>
<evidence type="ECO:0000313" key="3">
    <source>
        <dbReference type="Proteomes" id="UP001293593"/>
    </source>
</evidence>